<evidence type="ECO:0000256" key="3">
    <source>
        <dbReference type="PIRSR" id="PIRSR605502-1"/>
    </source>
</evidence>
<dbReference type="RefSeq" id="WP_013253867.1">
    <property type="nucleotide sequence ID" value="NC_014364.1"/>
</dbReference>
<dbReference type="Gene3D" id="1.10.4080.10">
    <property type="entry name" value="ADP-ribosylation/Crystallin J1"/>
    <property type="match status" value="1"/>
</dbReference>
<reference evidence="4 5" key="1">
    <citation type="journal article" date="2010" name="Stand. Genomic Sci.">
        <title>Complete genome sequence of Spirochaeta smaragdinae type strain (SEBR 4228).</title>
        <authorList>
            <person name="Mavromatis K."/>
            <person name="Yasawong M."/>
            <person name="Chertkov O."/>
            <person name="Lapidus A."/>
            <person name="Lucas S."/>
            <person name="Nolan M."/>
            <person name="Del Rio T.G."/>
            <person name="Tice H."/>
            <person name="Cheng J.F."/>
            <person name="Pitluck S."/>
            <person name="Liolios K."/>
            <person name="Ivanova N."/>
            <person name="Tapia R."/>
            <person name="Han C."/>
            <person name="Bruce D."/>
            <person name="Goodwin L."/>
            <person name="Pati A."/>
            <person name="Chen A."/>
            <person name="Palaniappan K."/>
            <person name="Land M."/>
            <person name="Hauser L."/>
            <person name="Chang Y.J."/>
            <person name="Jeffries C.D."/>
            <person name="Detter J.C."/>
            <person name="Rohde M."/>
            <person name="Brambilla E."/>
            <person name="Spring S."/>
            <person name="Goker M."/>
            <person name="Sikorski J."/>
            <person name="Woyke T."/>
            <person name="Bristow J."/>
            <person name="Eisen J.A."/>
            <person name="Markowitz V."/>
            <person name="Hugenholtz P."/>
            <person name="Klenk H.P."/>
            <person name="Kyrpides N.C."/>
        </authorList>
    </citation>
    <scope>NUCLEOTIDE SEQUENCE [LARGE SCALE GENOMIC DNA]</scope>
    <source>
        <strain evidence="5">DSM 11293 / JCM 15392 / SEBR 4228</strain>
    </source>
</reference>
<dbReference type="PANTHER" id="PTHR16222:SF24">
    <property type="entry name" value="ADP-RIBOSYLHYDROLASE ARH3"/>
    <property type="match status" value="1"/>
</dbReference>
<keyword evidence="3" id="KW-0460">Magnesium</keyword>
<dbReference type="EMBL" id="CP002116">
    <property type="protein sequence ID" value="ADK80403.1"/>
    <property type="molecule type" value="Genomic_DNA"/>
</dbReference>
<dbReference type="GO" id="GO:0016787">
    <property type="term" value="F:hydrolase activity"/>
    <property type="evidence" value="ECO:0007669"/>
    <property type="project" value="UniProtKB-KW"/>
</dbReference>
<feature type="binding site" evidence="3">
    <location>
        <position position="60"/>
    </location>
    <ligand>
        <name>Mg(2+)</name>
        <dbReference type="ChEBI" id="CHEBI:18420"/>
        <label>1</label>
    </ligand>
</feature>
<dbReference type="SUPFAM" id="SSF101478">
    <property type="entry name" value="ADP-ribosylglycohydrolase"/>
    <property type="match status" value="1"/>
</dbReference>
<dbReference type="PANTHER" id="PTHR16222">
    <property type="entry name" value="ADP-RIBOSYLGLYCOHYDROLASE"/>
    <property type="match status" value="1"/>
</dbReference>
<dbReference type="InterPro" id="IPR050792">
    <property type="entry name" value="ADP-ribosylglycohydrolase"/>
</dbReference>
<comment type="similarity">
    <text evidence="1">Belongs to the ADP-ribosylglycohydrolase family.</text>
</comment>
<evidence type="ECO:0000256" key="2">
    <source>
        <dbReference type="ARBA" id="ARBA00022801"/>
    </source>
</evidence>
<evidence type="ECO:0000313" key="5">
    <source>
        <dbReference type="Proteomes" id="UP000002318"/>
    </source>
</evidence>
<feature type="binding site" evidence="3">
    <location>
        <position position="59"/>
    </location>
    <ligand>
        <name>Mg(2+)</name>
        <dbReference type="ChEBI" id="CHEBI:18420"/>
        <label>1</label>
    </ligand>
</feature>
<name>E1R2X1_SEDSS</name>
<accession>E1R2X1</accession>
<keyword evidence="3" id="KW-0479">Metal-binding</keyword>
<feature type="binding site" evidence="3">
    <location>
        <position position="61"/>
    </location>
    <ligand>
        <name>Mg(2+)</name>
        <dbReference type="ChEBI" id="CHEBI:18420"/>
        <label>1</label>
    </ligand>
</feature>
<evidence type="ECO:0000256" key="1">
    <source>
        <dbReference type="ARBA" id="ARBA00010702"/>
    </source>
</evidence>
<feature type="binding site" evidence="3">
    <location>
        <position position="283"/>
    </location>
    <ligand>
        <name>Mg(2+)</name>
        <dbReference type="ChEBI" id="CHEBI:18420"/>
        <label>1</label>
    </ligand>
</feature>
<keyword evidence="2" id="KW-0378">Hydrolase</keyword>
<proteinExistence type="inferred from homology"/>
<dbReference type="STRING" id="573413.Spirs_1276"/>
<feature type="binding site" evidence="3">
    <location>
        <position position="280"/>
    </location>
    <ligand>
        <name>Mg(2+)</name>
        <dbReference type="ChEBI" id="CHEBI:18420"/>
        <label>1</label>
    </ligand>
</feature>
<comment type="cofactor">
    <cofactor evidence="3">
        <name>Mg(2+)</name>
        <dbReference type="ChEBI" id="CHEBI:18420"/>
    </cofactor>
    <text evidence="3">Binds 2 magnesium ions per subunit.</text>
</comment>
<dbReference type="Pfam" id="PF03747">
    <property type="entry name" value="ADP_ribosyl_GH"/>
    <property type="match status" value="1"/>
</dbReference>
<dbReference type="eggNOG" id="COG1397">
    <property type="taxonomic scope" value="Bacteria"/>
</dbReference>
<dbReference type="OrthoDB" id="9798107at2"/>
<dbReference type="HOGENOM" id="CLU_024566_3_0_12"/>
<dbReference type="KEGG" id="ssm:Spirs_1276"/>
<dbReference type="InterPro" id="IPR005502">
    <property type="entry name" value="Ribosyl_crysJ1"/>
</dbReference>
<protein>
    <submittedName>
        <fullName evidence="4">ADP-ribosylation/Crystallin J1</fullName>
    </submittedName>
</protein>
<dbReference type="GO" id="GO:0046872">
    <property type="term" value="F:metal ion binding"/>
    <property type="evidence" value="ECO:0007669"/>
    <property type="project" value="UniProtKB-KW"/>
</dbReference>
<dbReference type="InterPro" id="IPR036705">
    <property type="entry name" value="Ribosyl_crysJ1_sf"/>
</dbReference>
<gene>
    <name evidence="4" type="ordered locus">Spirs_1276</name>
</gene>
<dbReference type="Proteomes" id="UP000002318">
    <property type="component" value="Chromosome"/>
</dbReference>
<dbReference type="AlphaFoldDB" id="E1R2X1"/>
<evidence type="ECO:0000313" key="4">
    <source>
        <dbReference type="EMBL" id="ADK80403.1"/>
    </source>
</evidence>
<sequence>MIDKAAGCLIGSAIGDAMGMPASFMSPDTIRHVYGRIDDFLTPASQQTAHGGLHQAEVTDDTEESLIISEVLCEAKGFDEALFIHKMKQWAIEKKMLESTVIGPSTRKFLETIIAGGDYQKAAEGGDTNGGAMRVAPVGIFFHGRPQACLKAAIASALPSHGSKPAVAATAAVAVAVALATEGGYTPQQIIEAAAGAAEEGEAAGHDIPAPSVSVRIRLAKRIVEENTHRPLSDIAYLLYQHIGAGMKSYESIPLSLGVFYAAQGGFRDGLITVINIGDDADTNGAITGALCGAFSGLSAIPDGWQERIGRENGIDFRSLAERLLLIE</sequence>
<feature type="binding site" evidence="3">
    <location>
        <position position="282"/>
    </location>
    <ligand>
        <name>Mg(2+)</name>
        <dbReference type="ChEBI" id="CHEBI:18420"/>
        <label>1</label>
    </ligand>
</feature>
<organism evidence="4 5">
    <name type="scientific">Sediminispirochaeta smaragdinae (strain DSM 11293 / JCM 15392 / SEBR 4228)</name>
    <name type="common">Spirochaeta smaragdinae</name>
    <dbReference type="NCBI Taxonomy" id="573413"/>
    <lineage>
        <taxon>Bacteria</taxon>
        <taxon>Pseudomonadati</taxon>
        <taxon>Spirochaetota</taxon>
        <taxon>Spirochaetia</taxon>
        <taxon>Spirochaetales</taxon>
        <taxon>Spirochaetaceae</taxon>
        <taxon>Sediminispirochaeta</taxon>
    </lineage>
</organism>
<keyword evidence="5" id="KW-1185">Reference proteome</keyword>